<dbReference type="EMBL" id="CP090893">
    <property type="protein sequence ID" value="ULU01881.1"/>
    <property type="molecule type" value="Genomic_DNA"/>
</dbReference>
<dbReference type="KEGG" id="cbr:CBG_10008"/>
<dbReference type="FunFam" id="2.30.30.30:FF:000007">
    <property type="entry name" value="Eukaryotic translation initiation factor 5A"/>
    <property type="match status" value="1"/>
</dbReference>
<evidence type="ECO:0000313" key="9">
    <source>
        <dbReference type="EMBL" id="ULU01881.1"/>
    </source>
</evidence>
<dbReference type="SMART" id="SM01376">
    <property type="entry name" value="eIF-5a"/>
    <property type="match status" value="1"/>
</dbReference>
<protein>
    <recommendedName>
        <fullName evidence="8">Translation initiation factor 5A C-terminal domain-containing protein</fullName>
    </recommendedName>
</protein>
<sequence length="196" mass="21926">MRLPPKFGKVPKKNRNLGFGGWMIRVPVLKEDRRMSEDHHDEEQFESAESGAAATFPKQCSALRKNEHVMIRGRPCKIVEMSTSKTGKHGHAKVHLVAIDIFTSKKLEDICPSTHNMDVPVVKRREYILMSIEEDGFCSLMDPESCDLKDDLKMPEGDLGNSIREALEKDDGSVLVQVVAACGEEAVLGYKISTKE</sequence>
<dbReference type="Gene3D" id="2.40.50.140">
    <property type="entry name" value="Nucleic acid-binding proteins"/>
    <property type="match status" value="1"/>
</dbReference>
<dbReference type="Proteomes" id="UP000829354">
    <property type="component" value="Chromosome III"/>
</dbReference>
<dbReference type="AlphaFoldDB" id="A0AAE9DEA9"/>
<dbReference type="GO" id="GO:0045901">
    <property type="term" value="P:positive regulation of translational elongation"/>
    <property type="evidence" value="ECO:0007669"/>
    <property type="project" value="InterPro"/>
</dbReference>
<dbReference type="PROSITE" id="PS00302">
    <property type="entry name" value="IF5A_HYPUSINE"/>
    <property type="match status" value="1"/>
</dbReference>
<evidence type="ECO:0000256" key="3">
    <source>
        <dbReference type="ARBA" id="ARBA00022490"/>
    </source>
</evidence>
<keyword evidence="7" id="KW-0385">Hypusine</keyword>
<dbReference type="InterPro" id="IPR020189">
    <property type="entry name" value="IF5A_C"/>
</dbReference>
<dbReference type="PIRSF" id="PIRSF003025">
    <property type="entry name" value="eIF5A"/>
    <property type="match status" value="1"/>
</dbReference>
<evidence type="ECO:0000256" key="7">
    <source>
        <dbReference type="ARBA" id="ARBA00023071"/>
    </source>
</evidence>
<keyword evidence="5" id="KW-0694">RNA-binding</keyword>
<dbReference type="GO" id="GO:0003723">
    <property type="term" value="F:RNA binding"/>
    <property type="evidence" value="ECO:0007669"/>
    <property type="project" value="UniProtKB-KW"/>
</dbReference>
<dbReference type="InterPro" id="IPR008991">
    <property type="entry name" value="Translation_prot_SH3-like_sf"/>
</dbReference>
<dbReference type="Pfam" id="PF21485">
    <property type="entry name" value="IF5A-like_N"/>
    <property type="match status" value="1"/>
</dbReference>
<dbReference type="FunFam" id="2.40.50.140:FF:000034">
    <property type="entry name" value="Eukaryotic translation initiation factor 5A"/>
    <property type="match status" value="1"/>
</dbReference>
<accession>A0AAE9DEA9</accession>
<organism evidence="9 11">
    <name type="scientific">Caenorhabditis briggsae</name>
    <dbReference type="NCBI Taxonomy" id="6238"/>
    <lineage>
        <taxon>Eukaryota</taxon>
        <taxon>Metazoa</taxon>
        <taxon>Ecdysozoa</taxon>
        <taxon>Nematoda</taxon>
        <taxon>Chromadorea</taxon>
        <taxon>Rhabditida</taxon>
        <taxon>Rhabditina</taxon>
        <taxon>Rhabditomorpha</taxon>
        <taxon>Rhabditoidea</taxon>
        <taxon>Rhabditidae</taxon>
        <taxon>Peloderinae</taxon>
        <taxon>Caenorhabditis</taxon>
    </lineage>
</organism>
<dbReference type="SUPFAM" id="SSF50249">
    <property type="entry name" value="Nucleic acid-binding proteins"/>
    <property type="match status" value="1"/>
</dbReference>
<dbReference type="SUPFAM" id="SSF50104">
    <property type="entry name" value="Translation proteins SH3-like domain"/>
    <property type="match status" value="1"/>
</dbReference>
<keyword evidence="6" id="KW-0648">Protein biosynthesis</keyword>
<evidence type="ECO:0000256" key="6">
    <source>
        <dbReference type="ARBA" id="ARBA00022917"/>
    </source>
</evidence>
<dbReference type="GO" id="GO:0003746">
    <property type="term" value="F:translation elongation factor activity"/>
    <property type="evidence" value="ECO:0007669"/>
    <property type="project" value="UniProtKB-KW"/>
</dbReference>
<keyword evidence="12" id="KW-1185">Reference proteome</keyword>
<dbReference type="EMBL" id="CP092622">
    <property type="protein sequence ID" value="UMM24513.1"/>
    <property type="molecule type" value="Genomic_DNA"/>
</dbReference>
<comment type="subcellular location">
    <subcellularLocation>
        <location evidence="1">Cytoplasm</location>
    </subcellularLocation>
</comment>
<reference evidence="10 12" key="1">
    <citation type="submission" date="2022-04" db="EMBL/GenBank/DDBJ databases">
        <title>Chromosome-level reference genomes for two strains of Caenorhabditis briggsae: an improved platform for comparative genomics.</title>
        <authorList>
            <person name="Stevens L."/>
            <person name="Andersen E."/>
        </authorList>
    </citation>
    <scope>NUCLEOTIDE SEQUENCE [LARGE SCALE GENOMIC DNA]</scope>
    <source>
        <strain evidence="10">VX34</strain>
        <tissue evidence="10">Whole-organism</tissue>
    </source>
</reference>
<dbReference type="GO" id="GO:0045905">
    <property type="term" value="P:positive regulation of translational termination"/>
    <property type="evidence" value="ECO:0007669"/>
    <property type="project" value="InterPro"/>
</dbReference>
<evidence type="ECO:0000256" key="4">
    <source>
        <dbReference type="ARBA" id="ARBA00022768"/>
    </source>
</evidence>
<gene>
    <name evidence="9" type="ORF">L3Y34_001874</name>
    <name evidence="10" type="ORF">L5515_004714</name>
</gene>
<keyword evidence="3" id="KW-0963">Cytoplasm</keyword>
<dbReference type="Pfam" id="PF01287">
    <property type="entry name" value="eIF-5a"/>
    <property type="match status" value="1"/>
</dbReference>
<feature type="domain" description="Translation initiation factor 5A C-terminal" evidence="8">
    <location>
        <begin position="121"/>
        <end position="191"/>
    </location>
</feature>
<dbReference type="GO" id="GO:0043022">
    <property type="term" value="F:ribosome binding"/>
    <property type="evidence" value="ECO:0007669"/>
    <property type="project" value="InterPro"/>
</dbReference>
<dbReference type="InterPro" id="IPR001884">
    <property type="entry name" value="IF5A-like"/>
</dbReference>
<dbReference type="InterPro" id="IPR014722">
    <property type="entry name" value="Rib_uL2_dom2"/>
</dbReference>
<dbReference type="GO" id="GO:0005737">
    <property type="term" value="C:cytoplasm"/>
    <property type="evidence" value="ECO:0007669"/>
    <property type="project" value="UniProtKB-SubCell"/>
</dbReference>
<evidence type="ECO:0000313" key="10">
    <source>
        <dbReference type="EMBL" id="UMM24513.1"/>
    </source>
</evidence>
<dbReference type="GO" id="GO:0007276">
    <property type="term" value="P:gamete generation"/>
    <property type="evidence" value="ECO:0007669"/>
    <property type="project" value="UniProtKB-ARBA"/>
</dbReference>
<dbReference type="PANTHER" id="PTHR11673">
    <property type="entry name" value="TRANSLATION INITIATION FACTOR 5A FAMILY MEMBER"/>
    <property type="match status" value="1"/>
</dbReference>
<proteinExistence type="inferred from homology"/>
<dbReference type="NCBIfam" id="TIGR00037">
    <property type="entry name" value="eIF_5A"/>
    <property type="match status" value="1"/>
</dbReference>
<dbReference type="InterPro" id="IPR019769">
    <property type="entry name" value="Trans_elong_IF5A_hypusine_site"/>
</dbReference>
<evidence type="ECO:0000256" key="5">
    <source>
        <dbReference type="ARBA" id="ARBA00022884"/>
    </source>
</evidence>
<dbReference type="Gene3D" id="2.30.30.30">
    <property type="match status" value="1"/>
</dbReference>
<evidence type="ECO:0000256" key="2">
    <source>
        <dbReference type="ARBA" id="ARBA00006016"/>
    </source>
</evidence>
<reference evidence="9 11" key="2">
    <citation type="submission" date="2022-05" db="EMBL/GenBank/DDBJ databases">
        <title>Chromosome-level reference genomes for two strains of Caenorhabditis briggsae: an improved platform for comparative genomics.</title>
        <authorList>
            <person name="Stevens L."/>
            <person name="Andersen E.C."/>
        </authorList>
    </citation>
    <scope>NUCLEOTIDE SEQUENCE [LARGE SCALE GENOMIC DNA]</scope>
    <source>
        <strain evidence="9">QX1410_ONT</strain>
        <tissue evidence="9">Whole-organism</tissue>
    </source>
</reference>
<evidence type="ECO:0000313" key="12">
    <source>
        <dbReference type="Proteomes" id="UP000829354"/>
    </source>
</evidence>
<evidence type="ECO:0000313" key="11">
    <source>
        <dbReference type="Proteomes" id="UP000827892"/>
    </source>
</evidence>
<name>A0AAE9DEA9_CAEBR</name>
<dbReference type="CDD" id="cd04468">
    <property type="entry name" value="S1_eIF5A"/>
    <property type="match status" value="1"/>
</dbReference>
<evidence type="ECO:0000256" key="1">
    <source>
        <dbReference type="ARBA" id="ARBA00004496"/>
    </source>
</evidence>
<evidence type="ECO:0000259" key="8">
    <source>
        <dbReference type="SMART" id="SM01376"/>
    </source>
</evidence>
<keyword evidence="4" id="KW-0251">Elongation factor</keyword>
<dbReference type="InterPro" id="IPR012340">
    <property type="entry name" value="NA-bd_OB-fold"/>
</dbReference>
<dbReference type="InterPro" id="IPR048670">
    <property type="entry name" value="IF5A-like_N"/>
</dbReference>
<dbReference type="Proteomes" id="UP000827892">
    <property type="component" value="Chromosome III"/>
</dbReference>
<comment type="similarity">
    <text evidence="2">Belongs to the eIF-5A family.</text>
</comment>